<name>A0A8H6HPB4_9AGAR</name>
<dbReference type="Proteomes" id="UP000521943">
    <property type="component" value="Unassembled WGS sequence"/>
</dbReference>
<reference evidence="2 3" key="1">
    <citation type="submission" date="2020-07" db="EMBL/GenBank/DDBJ databases">
        <title>Comparative genomics of pyrophilous fungi reveals a link between fire events and developmental genes.</title>
        <authorList>
            <consortium name="DOE Joint Genome Institute"/>
            <person name="Steindorff A.S."/>
            <person name="Carver A."/>
            <person name="Calhoun S."/>
            <person name="Stillman K."/>
            <person name="Liu H."/>
            <person name="Lipzen A."/>
            <person name="Pangilinan J."/>
            <person name="Labutti K."/>
            <person name="Bruns T.D."/>
            <person name="Grigoriev I.V."/>
        </authorList>
    </citation>
    <scope>NUCLEOTIDE SEQUENCE [LARGE SCALE GENOMIC DNA]</scope>
    <source>
        <strain evidence="2 3">CBS 144469</strain>
    </source>
</reference>
<comment type="caution">
    <text evidence="2">The sequence shown here is derived from an EMBL/GenBank/DDBJ whole genome shotgun (WGS) entry which is preliminary data.</text>
</comment>
<feature type="region of interest" description="Disordered" evidence="1">
    <location>
        <begin position="169"/>
        <end position="234"/>
    </location>
</feature>
<evidence type="ECO:0000313" key="3">
    <source>
        <dbReference type="Proteomes" id="UP000521943"/>
    </source>
</evidence>
<keyword evidence="3" id="KW-1185">Reference proteome</keyword>
<sequence>MRDFAELESGPIPSGYLHNRDLGFSDERFDARDGFNPEYEGIRAREEALDVPFQLSLRDFLEEAITVYRRAEKEFRIRVDVRGPFEDVRFMYPVSAGYNIEKLLIVVAPYLGLPAGLPTDVLGRKIEFYHKTLARRNLYLGSTQTMRELGVTAEDNYIIAQLADTSQQGLSRRAYRGSHKGKGPRPARPTHREVQVSQNPTAQGPAKASPKPAVKRKGLKVYPTFYPADTGAPR</sequence>
<gene>
    <name evidence="2" type="ORF">DFP72DRAFT_851485</name>
</gene>
<feature type="compositionally biased region" description="Basic residues" evidence="1">
    <location>
        <begin position="173"/>
        <end position="189"/>
    </location>
</feature>
<dbReference type="AlphaFoldDB" id="A0A8H6HPB4"/>
<organism evidence="2 3">
    <name type="scientific">Ephemerocybe angulata</name>
    <dbReference type="NCBI Taxonomy" id="980116"/>
    <lineage>
        <taxon>Eukaryota</taxon>
        <taxon>Fungi</taxon>
        <taxon>Dikarya</taxon>
        <taxon>Basidiomycota</taxon>
        <taxon>Agaricomycotina</taxon>
        <taxon>Agaricomycetes</taxon>
        <taxon>Agaricomycetidae</taxon>
        <taxon>Agaricales</taxon>
        <taxon>Agaricineae</taxon>
        <taxon>Psathyrellaceae</taxon>
        <taxon>Ephemerocybe</taxon>
    </lineage>
</organism>
<evidence type="ECO:0000256" key="1">
    <source>
        <dbReference type="SAM" id="MobiDB-lite"/>
    </source>
</evidence>
<protein>
    <submittedName>
        <fullName evidence="2">Uncharacterized protein</fullName>
    </submittedName>
</protein>
<accession>A0A8H6HPB4</accession>
<proteinExistence type="predicted"/>
<dbReference type="EMBL" id="JACGCI010000055">
    <property type="protein sequence ID" value="KAF6750684.1"/>
    <property type="molecule type" value="Genomic_DNA"/>
</dbReference>
<evidence type="ECO:0000313" key="2">
    <source>
        <dbReference type="EMBL" id="KAF6750684.1"/>
    </source>
</evidence>